<dbReference type="AlphaFoldDB" id="A0AAW2JEG5"/>
<dbReference type="InterPro" id="IPR025558">
    <property type="entry name" value="DUF4283"/>
</dbReference>
<feature type="compositionally biased region" description="Polar residues" evidence="1">
    <location>
        <begin position="315"/>
        <end position="329"/>
    </location>
</feature>
<comment type="caution">
    <text evidence="3">The sequence shown here is derived from an EMBL/GenBank/DDBJ whole genome shotgun (WGS) entry which is preliminary data.</text>
</comment>
<protein>
    <recommendedName>
        <fullName evidence="2">DUF4283 domain-containing protein</fullName>
    </recommendedName>
</protein>
<organism evidence="3">
    <name type="scientific">Sesamum calycinum</name>
    <dbReference type="NCBI Taxonomy" id="2727403"/>
    <lineage>
        <taxon>Eukaryota</taxon>
        <taxon>Viridiplantae</taxon>
        <taxon>Streptophyta</taxon>
        <taxon>Embryophyta</taxon>
        <taxon>Tracheophyta</taxon>
        <taxon>Spermatophyta</taxon>
        <taxon>Magnoliopsida</taxon>
        <taxon>eudicotyledons</taxon>
        <taxon>Gunneridae</taxon>
        <taxon>Pentapetalae</taxon>
        <taxon>asterids</taxon>
        <taxon>lamiids</taxon>
        <taxon>Lamiales</taxon>
        <taxon>Pedaliaceae</taxon>
        <taxon>Sesamum</taxon>
    </lineage>
</organism>
<feature type="domain" description="DUF4283" evidence="2">
    <location>
        <begin position="34"/>
        <end position="102"/>
    </location>
</feature>
<name>A0AAW2JEG5_9LAMI</name>
<accession>A0AAW2JEG5</accession>
<sequence length="336" mass="37849">MELDVNHLRQALRLGDGDVDELVIPNGLWRSESAAHQLCLVGRLLSGRVVNFERMCASIRSTILPIKCMDIKQLLADRILIKFNHVIDRSRALEGCPWSFEKNVPVLSSVAENKNPMQVDLNWCDVHIHVQDLPLSHINKYCDKQYEESFQDLSNDTPYRPWLKAPIPNKLQPRLTSRINNHRQFATGSEDNYVNTESEQVEKSSLNIPKVPHGERQNRDEEVGMMALDVNEEGQHDAARMELQTDPSLATGIAATVAGQIDKLATMENPKIFSKIELFNIALIFQPTAVEEDAQIEEADGLNSGKNYHSKARMKNNNNQMSASGSTFHQAKIVAD</sequence>
<dbReference type="EMBL" id="JACGWM010001501">
    <property type="protein sequence ID" value="KAL0292596.1"/>
    <property type="molecule type" value="Genomic_DNA"/>
</dbReference>
<feature type="compositionally biased region" description="Polar residues" evidence="1">
    <location>
        <begin position="187"/>
        <end position="207"/>
    </location>
</feature>
<dbReference type="Pfam" id="PF14111">
    <property type="entry name" value="DUF4283"/>
    <property type="match status" value="1"/>
</dbReference>
<reference evidence="3" key="2">
    <citation type="journal article" date="2024" name="Plant">
        <title>Genomic evolution and insights into agronomic trait innovations of Sesamum species.</title>
        <authorList>
            <person name="Miao H."/>
            <person name="Wang L."/>
            <person name="Qu L."/>
            <person name="Liu H."/>
            <person name="Sun Y."/>
            <person name="Le M."/>
            <person name="Wang Q."/>
            <person name="Wei S."/>
            <person name="Zheng Y."/>
            <person name="Lin W."/>
            <person name="Duan Y."/>
            <person name="Cao H."/>
            <person name="Xiong S."/>
            <person name="Wang X."/>
            <person name="Wei L."/>
            <person name="Li C."/>
            <person name="Ma Q."/>
            <person name="Ju M."/>
            <person name="Zhao R."/>
            <person name="Li G."/>
            <person name="Mu C."/>
            <person name="Tian Q."/>
            <person name="Mei H."/>
            <person name="Zhang T."/>
            <person name="Gao T."/>
            <person name="Zhang H."/>
        </authorList>
    </citation>
    <scope>NUCLEOTIDE SEQUENCE</scope>
    <source>
        <strain evidence="3">KEN8</strain>
    </source>
</reference>
<evidence type="ECO:0000259" key="2">
    <source>
        <dbReference type="Pfam" id="PF14111"/>
    </source>
</evidence>
<feature type="region of interest" description="Disordered" evidence="1">
    <location>
        <begin position="187"/>
        <end position="218"/>
    </location>
</feature>
<feature type="region of interest" description="Disordered" evidence="1">
    <location>
        <begin position="301"/>
        <end position="336"/>
    </location>
</feature>
<gene>
    <name evidence="3" type="ORF">Scaly_2582700</name>
</gene>
<reference evidence="3" key="1">
    <citation type="submission" date="2020-06" db="EMBL/GenBank/DDBJ databases">
        <authorList>
            <person name="Li T."/>
            <person name="Hu X."/>
            <person name="Zhang T."/>
            <person name="Song X."/>
            <person name="Zhang H."/>
            <person name="Dai N."/>
            <person name="Sheng W."/>
            <person name="Hou X."/>
            <person name="Wei L."/>
        </authorList>
    </citation>
    <scope>NUCLEOTIDE SEQUENCE</scope>
    <source>
        <strain evidence="3">KEN8</strain>
        <tissue evidence="3">Leaf</tissue>
    </source>
</reference>
<evidence type="ECO:0000313" key="3">
    <source>
        <dbReference type="EMBL" id="KAL0292596.1"/>
    </source>
</evidence>
<evidence type="ECO:0000256" key="1">
    <source>
        <dbReference type="SAM" id="MobiDB-lite"/>
    </source>
</evidence>
<proteinExistence type="predicted"/>